<dbReference type="GO" id="GO:0008270">
    <property type="term" value="F:zinc ion binding"/>
    <property type="evidence" value="ECO:0007669"/>
    <property type="project" value="UniProtKB-KW"/>
</dbReference>
<proteinExistence type="inferred from homology"/>
<evidence type="ECO:0000256" key="8">
    <source>
        <dbReference type="ARBA" id="ARBA00022786"/>
    </source>
</evidence>
<comment type="similarity">
    <text evidence="3">Belongs to the NSE2 family.</text>
</comment>
<dbReference type="InterPro" id="IPR004181">
    <property type="entry name" value="Znf_MIZ"/>
</dbReference>
<evidence type="ECO:0000256" key="10">
    <source>
        <dbReference type="ARBA" id="ARBA00023242"/>
    </source>
</evidence>
<dbReference type="InterPro" id="IPR026846">
    <property type="entry name" value="Nse2(Mms21)"/>
</dbReference>
<dbReference type="EMBL" id="OB792852">
    <property type="protein sequence ID" value="CAD7424891.1"/>
    <property type="molecule type" value="Genomic_DNA"/>
</dbReference>
<gene>
    <name evidence="15" type="ORF">TMSB3V08_LOCUS1816</name>
</gene>
<evidence type="ECO:0000256" key="5">
    <source>
        <dbReference type="ARBA" id="ARBA00022679"/>
    </source>
</evidence>
<reference evidence="15" key="1">
    <citation type="submission" date="2020-11" db="EMBL/GenBank/DDBJ databases">
        <authorList>
            <person name="Tran Van P."/>
        </authorList>
    </citation>
    <scope>NUCLEOTIDE SEQUENCE</scope>
</reference>
<feature type="region of interest" description="Disordered" evidence="13">
    <location>
        <begin position="76"/>
        <end position="95"/>
    </location>
</feature>
<keyword evidence="9" id="KW-0862">Zinc</keyword>
<evidence type="ECO:0000313" key="15">
    <source>
        <dbReference type="EMBL" id="CAD7424891.1"/>
    </source>
</evidence>
<evidence type="ECO:0000256" key="9">
    <source>
        <dbReference type="ARBA" id="ARBA00022833"/>
    </source>
</evidence>
<dbReference type="GO" id="GO:0061665">
    <property type="term" value="F:SUMO ligase activity"/>
    <property type="evidence" value="ECO:0007669"/>
    <property type="project" value="TreeGrafter"/>
</dbReference>
<dbReference type="InterPro" id="IPR013083">
    <property type="entry name" value="Znf_RING/FYVE/PHD"/>
</dbReference>
<evidence type="ECO:0000256" key="6">
    <source>
        <dbReference type="ARBA" id="ARBA00022723"/>
    </source>
</evidence>
<dbReference type="UniPathway" id="UPA00886"/>
<sequence>MLTFDDDDIENYIINSMNSIENSAKIIIGTCTDDTIRSNCVKGLSNTMKDYCGLSEEFKNTCKVMREIERQHKDIEKRTYRSKDNEEERENHDENQDEIGEINYCQVFKTKLMAMRKATPGGSKHPKYLEYKKNITALLHQGDREDLLLTEAEQCIIDPFTKQIMINPVKNKQCGHNYEKATVIQIIATKKSRCPVVNCPNKKYIEDADLESNDQLKLYIQRLPSSSQDASQT</sequence>
<evidence type="ECO:0000259" key="14">
    <source>
        <dbReference type="Pfam" id="PF11789"/>
    </source>
</evidence>
<keyword evidence="7" id="KW-0863">Zinc-finger</keyword>
<comment type="subcellular location">
    <subcellularLocation>
        <location evidence="1">Nucleus</location>
    </subcellularLocation>
</comment>
<evidence type="ECO:0000256" key="2">
    <source>
        <dbReference type="ARBA" id="ARBA00004718"/>
    </source>
</evidence>
<accession>A0A7R9HJP8</accession>
<dbReference type="SUPFAM" id="SSF57850">
    <property type="entry name" value="RING/U-box"/>
    <property type="match status" value="1"/>
</dbReference>
<evidence type="ECO:0000256" key="13">
    <source>
        <dbReference type="SAM" id="MobiDB-lite"/>
    </source>
</evidence>
<evidence type="ECO:0000256" key="3">
    <source>
        <dbReference type="ARBA" id="ARBA00008212"/>
    </source>
</evidence>
<dbReference type="GO" id="GO:0016925">
    <property type="term" value="P:protein sumoylation"/>
    <property type="evidence" value="ECO:0007669"/>
    <property type="project" value="UniProtKB-UniPathway"/>
</dbReference>
<organism evidence="15">
    <name type="scientific">Timema monikensis</name>
    <dbReference type="NCBI Taxonomy" id="170555"/>
    <lineage>
        <taxon>Eukaryota</taxon>
        <taxon>Metazoa</taxon>
        <taxon>Ecdysozoa</taxon>
        <taxon>Arthropoda</taxon>
        <taxon>Hexapoda</taxon>
        <taxon>Insecta</taxon>
        <taxon>Pterygota</taxon>
        <taxon>Neoptera</taxon>
        <taxon>Polyneoptera</taxon>
        <taxon>Phasmatodea</taxon>
        <taxon>Timematodea</taxon>
        <taxon>Timematoidea</taxon>
        <taxon>Timematidae</taxon>
        <taxon>Timema</taxon>
    </lineage>
</organism>
<dbReference type="GO" id="GO:0030915">
    <property type="term" value="C:Smc5-Smc6 complex"/>
    <property type="evidence" value="ECO:0007669"/>
    <property type="project" value="InterPro"/>
</dbReference>
<feature type="compositionally biased region" description="Basic and acidic residues" evidence="13">
    <location>
        <begin position="76"/>
        <end position="94"/>
    </location>
</feature>
<dbReference type="Pfam" id="PF11789">
    <property type="entry name" value="zf-Nse"/>
    <property type="match status" value="1"/>
</dbReference>
<keyword evidence="6" id="KW-0479">Metal-binding</keyword>
<keyword evidence="10" id="KW-0539">Nucleus</keyword>
<comment type="pathway">
    <text evidence="2">Protein modification; protein sumoylation.</text>
</comment>
<keyword evidence="8" id="KW-0833">Ubl conjugation pathway</keyword>
<dbReference type="GO" id="GO:0000724">
    <property type="term" value="P:double-strand break repair via homologous recombination"/>
    <property type="evidence" value="ECO:0007669"/>
    <property type="project" value="InterPro"/>
</dbReference>
<dbReference type="GO" id="GO:0005634">
    <property type="term" value="C:nucleus"/>
    <property type="evidence" value="ECO:0007669"/>
    <property type="project" value="UniProtKB-SubCell"/>
</dbReference>
<dbReference type="CDD" id="cd16651">
    <property type="entry name" value="SPL-RING_NSE2"/>
    <property type="match status" value="1"/>
</dbReference>
<evidence type="ECO:0000256" key="12">
    <source>
        <dbReference type="ARBA" id="ARBA00032533"/>
    </source>
</evidence>
<name>A0A7R9HJP8_9NEOP</name>
<evidence type="ECO:0000256" key="4">
    <source>
        <dbReference type="ARBA" id="ARBA00020923"/>
    </source>
</evidence>
<protein>
    <recommendedName>
        <fullName evidence="4">E3 SUMO-protein ligase NSE2</fullName>
    </recommendedName>
    <alternativeName>
        <fullName evidence="11">E3 SUMO-protein transferase NSE2</fullName>
    </alternativeName>
    <alternativeName>
        <fullName evidence="12">Non-structural maintenance of chromosomes element 2 homolog</fullName>
    </alternativeName>
</protein>
<dbReference type="Gene3D" id="3.30.40.10">
    <property type="entry name" value="Zinc/RING finger domain, C3HC4 (zinc finger)"/>
    <property type="match status" value="1"/>
</dbReference>
<dbReference type="AlphaFoldDB" id="A0A7R9HJP8"/>
<keyword evidence="5" id="KW-0808">Transferase</keyword>
<dbReference type="PANTHER" id="PTHR21330:SF1">
    <property type="entry name" value="E3 SUMO-PROTEIN LIGASE NSE2"/>
    <property type="match status" value="1"/>
</dbReference>
<dbReference type="PANTHER" id="PTHR21330">
    <property type="entry name" value="E3 SUMO-PROTEIN LIGASE NSE2"/>
    <property type="match status" value="1"/>
</dbReference>
<evidence type="ECO:0000256" key="11">
    <source>
        <dbReference type="ARBA" id="ARBA00031731"/>
    </source>
</evidence>
<evidence type="ECO:0000256" key="7">
    <source>
        <dbReference type="ARBA" id="ARBA00022771"/>
    </source>
</evidence>
<evidence type="ECO:0000256" key="1">
    <source>
        <dbReference type="ARBA" id="ARBA00004123"/>
    </source>
</evidence>
<feature type="domain" description="SP-RING-type" evidence="14">
    <location>
        <begin position="145"/>
        <end position="199"/>
    </location>
</feature>